<reference evidence="2 3" key="1">
    <citation type="journal article" date="2013" name="Genome Announc.">
        <title>Complete Genome Sequence of Burkholderia sp. Strain RPE64, Bacterial Symbiont of the Bean Bug Riptortus pedestris.</title>
        <authorList>
            <person name="Shibata T.F."/>
            <person name="Maeda T."/>
            <person name="Nikoh N."/>
            <person name="Yamaguchi K."/>
            <person name="Oshima K."/>
            <person name="Hattori M."/>
            <person name="Nishiyama T."/>
            <person name="Hasebe M."/>
            <person name="Fukatsu T."/>
            <person name="Kikuchi Y."/>
            <person name="Shigenobu S."/>
        </authorList>
    </citation>
    <scope>NUCLEOTIDE SEQUENCE [LARGE SCALE GENOMIC DNA]</scope>
    <source>
        <plasmid evidence="2 3">p2</plasmid>
    </source>
</reference>
<dbReference type="OrthoDB" id="505641at2"/>
<sequence>MSTKIFGYANKISVRPGDAFDVFVSATGATTAQAQLVRLIHGDEHPSGPGFIEREVDCDANGEWDVHQQRTQIGSYLSVADSANKLDELQAFTLFAFVYPTLPATGDTQTILGRWDTTSRQGYRLEIGGNGKLAFRWSSSASSGEVQDHDALVAKTWYFVAVAVDPASGRVTLHRRNVVSRYNGLLSANAFADRAPARFEVRLNAPISTPDARFLIACADVSLPDDERWTAENFHGKIDRPGVLWYGAGEDALASLAKGQAPNATEKFIYWNTSAGYSVSGIGQMVVDTGPMGIHAHGQNYPVRGQTGWNWSGRHDSFHTGPEEYGGIEFHADAVIDCKWKVTRRITLPDGIKSGIYAFRLRIHDGKKMNEEYVVFFVRAKTPTAKLCLLVPTQSYLAYANEHLSLDAPGIQPMMGQPPIADDVDIEMYENPEFGYATYDVYADGGGVSYSSYLRPLFTMRPKYRMSSIGTPWQFPADLSIVAWLEQSGLDWELITDEDLHKEGLSALKRYKCVLTGSHPEYVSEQVLDAIEDYVGEGGRLMYLGGNGFYWSVTLDAANPAVMEVRKLDAGHRSWNARPGEHHLALNGRKGGLWKQLNRPPQKIFGIGSISEGWETGQGYTKMPDARDPSFAWVFDGIDTELFGDFGLAHSGSAGLEIDRYDLSKGTPPHTRILASSGEHSDNYVVFQDEIFYMQPGLTGTYDYRIRADMTYFDTKAGGAVFATGAISFGQALPINGFDNSISRLMSNVTRAFLKDELPSRFIDETLG</sequence>
<organism evidence="2 3">
    <name type="scientific">Caballeronia insecticola</name>
    <dbReference type="NCBI Taxonomy" id="758793"/>
    <lineage>
        <taxon>Bacteria</taxon>
        <taxon>Pseudomonadati</taxon>
        <taxon>Pseudomonadota</taxon>
        <taxon>Betaproteobacteria</taxon>
        <taxon>Burkholderiales</taxon>
        <taxon>Burkholderiaceae</taxon>
        <taxon>Caballeronia</taxon>
    </lineage>
</organism>
<proteinExistence type="predicted"/>
<feature type="domain" description="N,N-dimethylformamidase beta subunit-like C-terminal" evidence="1">
    <location>
        <begin position="307"/>
        <end position="738"/>
    </location>
</feature>
<reference evidence="2 3" key="2">
    <citation type="journal article" date="2018" name="Int. J. Syst. Evol. Microbiol.">
        <title>Burkholderia insecticola sp. nov., a gut symbiotic bacterium of the bean bug Riptortus pedestris.</title>
        <authorList>
            <person name="Takeshita K."/>
            <person name="Tamaki H."/>
            <person name="Ohbayashi T."/>
            <person name="Meng X.-Y."/>
            <person name="Sone T."/>
            <person name="Mitani Y."/>
            <person name="Peeters C."/>
            <person name="Kikuchi Y."/>
            <person name="Vandamme P."/>
        </authorList>
    </citation>
    <scope>NUCLEOTIDE SEQUENCE [LARGE SCALE GENOMIC DNA]</scope>
    <source>
        <strain evidence="2">RPE64</strain>
        <plasmid evidence="2 3">p2</plasmid>
    </source>
</reference>
<dbReference type="HOGENOM" id="CLU_013754_0_0_4"/>
<dbReference type="Gene3D" id="3.40.50.880">
    <property type="match status" value="1"/>
</dbReference>
<dbReference type="InterPro" id="IPR029062">
    <property type="entry name" value="Class_I_gatase-like"/>
</dbReference>
<dbReference type="SUPFAM" id="SSF52317">
    <property type="entry name" value="Class I glutamine amidotransferase-like"/>
    <property type="match status" value="1"/>
</dbReference>
<protein>
    <submittedName>
        <fullName evidence="2">Putative N N-dimethylformamidase</fullName>
    </submittedName>
</protein>
<keyword evidence="2" id="KW-0614">Plasmid</keyword>
<dbReference type="KEGG" id="buo:BRPE64_ECDS02770"/>
<dbReference type="InterPro" id="IPR046540">
    <property type="entry name" value="DMFA2_C"/>
</dbReference>
<dbReference type="Gene3D" id="2.60.120.200">
    <property type="match status" value="1"/>
</dbReference>
<dbReference type="Proteomes" id="UP000013966">
    <property type="component" value="Plasmid p2"/>
</dbReference>
<dbReference type="RefSeq" id="WP_044044220.1">
    <property type="nucleotide sequence ID" value="NC_021295.1"/>
</dbReference>
<accession>A0A060PR78</accession>
<geneLocation type="plasmid" evidence="2 3">
    <name>p2</name>
</geneLocation>
<dbReference type="SUPFAM" id="SSF49899">
    <property type="entry name" value="Concanavalin A-like lectins/glucanases"/>
    <property type="match status" value="1"/>
</dbReference>
<dbReference type="EMBL" id="AP013062">
    <property type="protein sequence ID" value="BAO94159.1"/>
    <property type="molecule type" value="Genomic_DNA"/>
</dbReference>
<dbReference type="AlphaFoldDB" id="A0A060PR78"/>
<dbReference type="InterPro" id="IPR013320">
    <property type="entry name" value="ConA-like_dom_sf"/>
</dbReference>
<evidence type="ECO:0000259" key="1">
    <source>
        <dbReference type="Pfam" id="PF20254"/>
    </source>
</evidence>
<dbReference type="Pfam" id="PF13385">
    <property type="entry name" value="Laminin_G_3"/>
    <property type="match status" value="1"/>
</dbReference>
<evidence type="ECO:0000313" key="3">
    <source>
        <dbReference type="Proteomes" id="UP000013966"/>
    </source>
</evidence>
<dbReference type="Pfam" id="PF20254">
    <property type="entry name" value="DMFA2_C"/>
    <property type="match status" value="1"/>
</dbReference>
<gene>
    <name evidence="2" type="ORF">BRPE64_ECDS02770</name>
</gene>
<evidence type="ECO:0000313" key="2">
    <source>
        <dbReference type="EMBL" id="BAO94159.1"/>
    </source>
</evidence>
<name>A0A060PR78_9BURK</name>
<keyword evidence="3" id="KW-1185">Reference proteome</keyword>